<feature type="transmembrane region" description="Helical" evidence="6">
    <location>
        <begin position="108"/>
        <end position="133"/>
    </location>
</feature>
<gene>
    <name evidence="8" type="ORF">Rhopal_005671-T1</name>
</gene>
<keyword evidence="9" id="KW-1185">Reference proteome</keyword>
<feature type="compositionally biased region" description="Gly residues" evidence="5">
    <location>
        <begin position="702"/>
        <end position="712"/>
    </location>
</feature>
<dbReference type="Gene3D" id="2.60.120.920">
    <property type="match status" value="1"/>
</dbReference>
<feature type="region of interest" description="Disordered" evidence="5">
    <location>
        <begin position="656"/>
        <end position="679"/>
    </location>
</feature>
<feature type="domain" description="B30.2/SPRY" evidence="7">
    <location>
        <begin position="195"/>
        <end position="388"/>
    </location>
</feature>
<evidence type="ECO:0000313" key="9">
    <source>
        <dbReference type="Proteomes" id="UP001342314"/>
    </source>
</evidence>
<feature type="compositionally biased region" description="Basic and acidic residues" evidence="5">
    <location>
        <begin position="589"/>
        <end position="610"/>
    </location>
</feature>
<dbReference type="GO" id="GO:0016020">
    <property type="term" value="C:membrane"/>
    <property type="evidence" value="ECO:0007669"/>
    <property type="project" value="UniProtKB-SubCell"/>
</dbReference>
<organism evidence="8 9">
    <name type="scientific">Rhodotorula paludigena</name>
    <dbReference type="NCBI Taxonomy" id="86838"/>
    <lineage>
        <taxon>Eukaryota</taxon>
        <taxon>Fungi</taxon>
        <taxon>Dikarya</taxon>
        <taxon>Basidiomycota</taxon>
        <taxon>Pucciniomycotina</taxon>
        <taxon>Microbotryomycetes</taxon>
        <taxon>Sporidiobolales</taxon>
        <taxon>Sporidiobolaceae</taxon>
        <taxon>Rhodotorula</taxon>
    </lineage>
</organism>
<evidence type="ECO:0000256" key="3">
    <source>
        <dbReference type="ARBA" id="ARBA00022989"/>
    </source>
</evidence>
<protein>
    <recommendedName>
        <fullName evidence="7">B30.2/SPRY domain-containing protein</fullName>
    </recommendedName>
</protein>
<comment type="caution">
    <text evidence="8">The sequence shown here is derived from an EMBL/GenBank/DDBJ whole genome shotgun (WGS) entry which is preliminary data.</text>
</comment>
<feature type="compositionally biased region" description="Acidic residues" evidence="5">
    <location>
        <begin position="572"/>
        <end position="588"/>
    </location>
</feature>
<dbReference type="Proteomes" id="UP001342314">
    <property type="component" value="Unassembled WGS sequence"/>
</dbReference>
<evidence type="ECO:0000256" key="1">
    <source>
        <dbReference type="ARBA" id="ARBA00004167"/>
    </source>
</evidence>
<dbReference type="SUPFAM" id="SSF49899">
    <property type="entry name" value="Concanavalin A-like lectins/glucanases"/>
    <property type="match status" value="1"/>
</dbReference>
<evidence type="ECO:0000256" key="2">
    <source>
        <dbReference type="ARBA" id="ARBA00022692"/>
    </source>
</evidence>
<dbReference type="EMBL" id="BQKY01000011">
    <property type="protein sequence ID" value="GJN92636.1"/>
    <property type="molecule type" value="Genomic_DNA"/>
</dbReference>
<feature type="compositionally biased region" description="Low complexity" evidence="5">
    <location>
        <begin position="457"/>
        <end position="471"/>
    </location>
</feature>
<evidence type="ECO:0000313" key="8">
    <source>
        <dbReference type="EMBL" id="GJN92636.1"/>
    </source>
</evidence>
<dbReference type="InterPro" id="IPR050618">
    <property type="entry name" value="Ubq-SigPath_Reg"/>
</dbReference>
<keyword evidence="4 6" id="KW-0472">Membrane</keyword>
<feature type="region of interest" description="Disordered" evidence="5">
    <location>
        <begin position="61"/>
        <end position="101"/>
    </location>
</feature>
<dbReference type="InterPro" id="IPR001870">
    <property type="entry name" value="B30.2/SPRY"/>
</dbReference>
<evidence type="ECO:0000256" key="6">
    <source>
        <dbReference type="SAM" id="Phobius"/>
    </source>
</evidence>
<dbReference type="Pfam" id="PF00622">
    <property type="entry name" value="SPRY"/>
    <property type="match status" value="1"/>
</dbReference>
<evidence type="ECO:0000259" key="7">
    <source>
        <dbReference type="PROSITE" id="PS50188"/>
    </source>
</evidence>
<reference evidence="8 9" key="1">
    <citation type="submission" date="2021-12" db="EMBL/GenBank/DDBJ databases">
        <title>High titer production of polyol ester of fatty acids by Rhodotorula paludigena BS15 towards product separation-free biomass refinery.</title>
        <authorList>
            <person name="Mano J."/>
            <person name="Ono H."/>
            <person name="Tanaka T."/>
            <person name="Naito K."/>
            <person name="Sushida H."/>
            <person name="Ike M."/>
            <person name="Tokuyasu K."/>
            <person name="Kitaoka M."/>
        </authorList>
    </citation>
    <scope>NUCLEOTIDE SEQUENCE [LARGE SCALE GENOMIC DNA]</scope>
    <source>
        <strain evidence="8 9">BS15</strain>
    </source>
</reference>
<proteinExistence type="predicted"/>
<evidence type="ECO:0000256" key="4">
    <source>
        <dbReference type="ARBA" id="ARBA00023136"/>
    </source>
</evidence>
<dbReference type="InterPro" id="IPR043136">
    <property type="entry name" value="B30.2/SPRY_sf"/>
</dbReference>
<evidence type="ECO:0000256" key="5">
    <source>
        <dbReference type="SAM" id="MobiDB-lite"/>
    </source>
</evidence>
<keyword evidence="3 6" id="KW-1133">Transmembrane helix</keyword>
<feature type="region of interest" description="Disordered" evidence="5">
    <location>
        <begin position="702"/>
        <end position="778"/>
    </location>
</feature>
<name>A0AAV5GSZ6_9BASI</name>
<feature type="compositionally biased region" description="Low complexity" evidence="5">
    <location>
        <begin position="500"/>
        <end position="512"/>
    </location>
</feature>
<dbReference type="SMART" id="SM00449">
    <property type="entry name" value="SPRY"/>
    <property type="match status" value="1"/>
</dbReference>
<dbReference type="CDD" id="cd12910">
    <property type="entry name" value="SPRY_SSH4_like"/>
    <property type="match status" value="1"/>
</dbReference>
<dbReference type="PROSITE" id="PS50188">
    <property type="entry name" value="B302_SPRY"/>
    <property type="match status" value="1"/>
</dbReference>
<dbReference type="InterPro" id="IPR003877">
    <property type="entry name" value="SPRY_dom"/>
</dbReference>
<sequence length="778" mass="79790">MPPPTLLDAAAATPLPSLAAAAVAATPTPAAAASPPAALSVLAQWISAHVDALVLEAADAQDGQEQGQPGGGWPDWPSVPNDGAGAPLPSRLPGRGGQGTGHSPDHTLAIVIPLVVILTTLLVLILLLTVLLLRRRRAIELLDDDGPTRLDNEDQLDGEGGLDGVEARWLQSVDEQTKMGYVRAKIWQTQYPPNSQPTEITLSQFLSIQEKGVSAWSFEPDYESNAAIVVEQRTEITFLADGYGMAPEEGGGCNVQSNLPVPKLNDVYYFEAKMYDKPEGTNVAIGLATKPYPSFRLPGVSRYSVGYHSADGFKSHSYPFTATSYGPPLQDGDVLGVGYRPRTGTVFFTRNGKKLDEAYVGFNRHNVFPTIGATGPCAVHVNLGQAGFVFIEANVKKWGLAPMMGTLAPPPAYGSERGSILLEAAGGAPASSSSSSSRARAGAGGRRAGQQHHRRSSSLTASAASAAQALGGSSGASGTGGSGTPTQPIRPSPLRHSHSRQTSAASAASSSSQHRHHHGGGGGSDDDGEDGDAHNPPTPGLLDISLHSMHRFPDPVVESDEEEEAEARLAQEEDEEDEGSASEGERDEEERALLRSPAVEEPRRNGREEGASGDGASARSVSPPAYNPVDPYMYAPGVAETMLEDAFAAAAAASQPASSTTGSGGAAAAAGARPGAGPALTPQQAALVAHFAQQRRLQGLAGAGAGAGGATGSGASSPGYEARTEDASPGGSGSGAAARLVSGRGGAGNVSAGGGGGFWAWFNGRREGGEGAEGEQRV</sequence>
<keyword evidence="2 6" id="KW-0812">Transmembrane</keyword>
<comment type="subcellular location">
    <subcellularLocation>
        <location evidence="1">Membrane</location>
        <topology evidence="1">Single-pass membrane protein</topology>
    </subcellularLocation>
</comment>
<feature type="compositionally biased region" description="Basic and acidic residues" evidence="5">
    <location>
        <begin position="764"/>
        <end position="778"/>
    </location>
</feature>
<feature type="compositionally biased region" description="Gly residues" evidence="5">
    <location>
        <begin position="743"/>
        <end position="758"/>
    </location>
</feature>
<dbReference type="InterPro" id="IPR013320">
    <property type="entry name" value="ConA-like_dom_sf"/>
</dbReference>
<dbReference type="PANTHER" id="PTHR12864">
    <property type="entry name" value="RAN BINDING PROTEIN 9-RELATED"/>
    <property type="match status" value="1"/>
</dbReference>
<dbReference type="InterPro" id="IPR035780">
    <property type="entry name" value="SPRY_Ssh4-like"/>
</dbReference>
<feature type="compositionally biased region" description="Low complexity" evidence="5">
    <location>
        <begin position="424"/>
        <end position="441"/>
    </location>
</feature>
<accession>A0AAV5GSZ6</accession>
<feature type="compositionally biased region" description="Gly residues" evidence="5">
    <location>
        <begin position="472"/>
        <end position="483"/>
    </location>
</feature>
<dbReference type="AlphaFoldDB" id="A0AAV5GSZ6"/>
<feature type="region of interest" description="Disordered" evidence="5">
    <location>
        <begin position="424"/>
        <end position="628"/>
    </location>
</feature>